<dbReference type="Proteomes" id="UP001519538">
    <property type="component" value="Unassembled WGS sequence"/>
</dbReference>
<sequence length="74" mass="7995">MDCCRTGVLNMRRPVRLSVPELLRSLLLGAICALAACFLAGPHGSAIVSLLIMFGLMAAWALLSILILIDRWEG</sequence>
<reference evidence="2 3" key="1">
    <citation type="journal article" date="2021" name="Astrobiology">
        <title>Bacterial Cellulose Retains Robustness but Its Synthesis Declines After Exposure to a Mars-Like Environment Simulated Outside the International Space Station.</title>
        <authorList>
            <person name="Orlovska I."/>
            <person name="Podolich O."/>
            <person name="Kukharenko O."/>
            <person name="Zaets I."/>
            <person name="Reva O."/>
            <person name="Khirunenko L."/>
            <person name="Zmejkoski D."/>
            <person name="Rogalsky S."/>
            <person name="Barh D."/>
            <person name="Tiwari S."/>
            <person name="Kumavath R."/>
            <person name="Goes-Neto A."/>
            <person name="Azevedo V."/>
            <person name="Brenig B."/>
            <person name="Ghosh P."/>
            <person name="de Vera J.P."/>
            <person name="Kozyrovska N."/>
        </authorList>
    </citation>
    <scope>NUCLEOTIDE SEQUENCE [LARGE SCALE GENOMIC DNA]</scope>
    <source>
        <strain evidence="2 3">IMBG 311</strain>
    </source>
</reference>
<keyword evidence="1" id="KW-0812">Transmembrane</keyword>
<feature type="transmembrane region" description="Helical" evidence="1">
    <location>
        <begin position="21"/>
        <end position="41"/>
    </location>
</feature>
<organism evidence="2 3">
    <name type="scientific">Komagataeibacter oboediens</name>
    <dbReference type="NCBI Taxonomy" id="65958"/>
    <lineage>
        <taxon>Bacteria</taxon>
        <taxon>Pseudomonadati</taxon>
        <taxon>Pseudomonadota</taxon>
        <taxon>Alphaproteobacteria</taxon>
        <taxon>Acetobacterales</taxon>
        <taxon>Acetobacteraceae</taxon>
        <taxon>Komagataeibacter</taxon>
    </lineage>
</organism>
<name>A0ABS5SQU4_9PROT</name>
<accession>A0ABS5SQU4</accession>
<evidence type="ECO:0000313" key="2">
    <source>
        <dbReference type="EMBL" id="MBT0676667.1"/>
    </source>
</evidence>
<proteinExistence type="predicted"/>
<gene>
    <name evidence="2" type="ORF">HNO79_14895</name>
</gene>
<feature type="transmembrane region" description="Helical" evidence="1">
    <location>
        <begin position="47"/>
        <end position="69"/>
    </location>
</feature>
<keyword evidence="1" id="KW-1133">Transmembrane helix</keyword>
<evidence type="ECO:0008006" key="4">
    <source>
        <dbReference type="Google" id="ProtNLM"/>
    </source>
</evidence>
<dbReference type="EMBL" id="JABLUU010000022">
    <property type="protein sequence ID" value="MBT0676667.1"/>
    <property type="molecule type" value="Genomic_DNA"/>
</dbReference>
<evidence type="ECO:0000313" key="3">
    <source>
        <dbReference type="Proteomes" id="UP001519538"/>
    </source>
</evidence>
<keyword evidence="3" id="KW-1185">Reference proteome</keyword>
<evidence type="ECO:0000256" key="1">
    <source>
        <dbReference type="SAM" id="Phobius"/>
    </source>
</evidence>
<protein>
    <recommendedName>
        <fullName evidence="4">Phosphatidate cytidylyltransferase</fullName>
    </recommendedName>
</protein>
<comment type="caution">
    <text evidence="2">The sequence shown here is derived from an EMBL/GenBank/DDBJ whole genome shotgun (WGS) entry which is preliminary data.</text>
</comment>
<keyword evidence="1" id="KW-0472">Membrane</keyword>